<feature type="transmembrane region" description="Helical" evidence="2">
    <location>
        <begin position="6"/>
        <end position="24"/>
    </location>
</feature>
<dbReference type="OrthoDB" id="532877at2"/>
<evidence type="ECO:0000313" key="4">
    <source>
        <dbReference type="Proteomes" id="UP000010472"/>
    </source>
</evidence>
<dbReference type="HOGENOM" id="CLU_771461_0_0_3"/>
<organism evidence="3 4">
    <name type="scientific">Crinalium epipsammum PCC 9333</name>
    <dbReference type="NCBI Taxonomy" id="1173022"/>
    <lineage>
        <taxon>Bacteria</taxon>
        <taxon>Bacillati</taxon>
        <taxon>Cyanobacteriota</taxon>
        <taxon>Cyanophyceae</taxon>
        <taxon>Gomontiellales</taxon>
        <taxon>Gomontiellaceae</taxon>
        <taxon>Crinalium</taxon>
    </lineage>
</organism>
<dbReference type="RefSeq" id="WP_015203164.1">
    <property type="nucleotide sequence ID" value="NC_019753.1"/>
</dbReference>
<dbReference type="AlphaFoldDB" id="K9VY69"/>
<dbReference type="KEGG" id="cep:Cri9333_2176"/>
<feature type="compositionally biased region" description="Polar residues" evidence="1">
    <location>
        <begin position="145"/>
        <end position="162"/>
    </location>
</feature>
<feature type="region of interest" description="Disordered" evidence="1">
    <location>
        <begin position="251"/>
        <end position="277"/>
    </location>
</feature>
<dbReference type="InterPro" id="IPR010004">
    <property type="entry name" value="Uncharacterised_Ycf66"/>
</dbReference>
<feature type="region of interest" description="Disordered" evidence="1">
    <location>
        <begin position="139"/>
        <end position="166"/>
    </location>
</feature>
<sequence length="304" mass="31751">MLAYILALAVGFGSVGLYIAAFFFPEVHRKSDLIWSGVGMFYALVLWVCAGRITGGVLLGQIASVALLGWFAWQTLLMRREMVPAAQQTPIPSKEKLQETFSNFAPPGGFSGLQEQATNLFTTVKDQVQGIVAKVNLPKAEPKPVQTQQPATSKTSVTTAPASSPIAVDDKPTILEVVPLGAEFVPPPSQPGGPDMPGASGKEANIEEIAPEVVLAPPAEPLGAGDPLEGLNPPPATFATDAVAVDLSGVALTPPAQTESSEDAEVPELVKPHPPDPELVEAAIEDAEAKSVPSLPPETVDEIS</sequence>
<evidence type="ECO:0000313" key="3">
    <source>
        <dbReference type="EMBL" id="AFZ13048.1"/>
    </source>
</evidence>
<keyword evidence="2" id="KW-1133">Transmembrane helix</keyword>
<dbReference type="Proteomes" id="UP000010472">
    <property type="component" value="Chromosome"/>
</dbReference>
<reference evidence="3 4" key="1">
    <citation type="submission" date="2012-06" db="EMBL/GenBank/DDBJ databases">
        <title>Finished chromosome of genome of Crinalium epipsammum PCC 9333.</title>
        <authorList>
            <consortium name="US DOE Joint Genome Institute"/>
            <person name="Gugger M."/>
            <person name="Coursin T."/>
            <person name="Rippka R."/>
            <person name="Tandeau De Marsac N."/>
            <person name="Huntemann M."/>
            <person name="Wei C.-L."/>
            <person name="Han J."/>
            <person name="Detter J.C."/>
            <person name="Han C."/>
            <person name="Tapia R."/>
            <person name="Davenport K."/>
            <person name="Daligault H."/>
            <person name="Erkkila T."/>
            <person name="Gu W."/>
            <person name="Munk A.C.C."/>
            <person name="Teshima H."/>
            <person name="Xu Y."/>
            <person name="Chain P."/>
            <person name="Chen A."/>
            <person name="Krypides N."/>
            <person name="Mavromatis K."/>
            <person name="Markowitz V."/>
            <person name="Szeto E."/>
            <person name="Ivanova N."/>
            <person name="Mikhailova N."/>
            <person name="Ovchinnikova G."/>
            <person name="Pagani I."/>
            <person name="Pati A."/>
            <person name="Goodwin L."/>
            <person name="Peters L."/>
            <person name="Pitluck S."/>
            <person name="Woyke T."/>
            <person name="Kerfeld C."/>
        </authorList>
    </citation>
    <scope>NUCLEOTIDE SEQUENCE [LARGE SCALE GENOMIC DNA]</scope>
    <source>
        <strain evidence="3 4">PCC 9333</strain>
    </source>
</reference>
<name>K9VY69_9CYAN</name>
<dbReference type="PATRIC" id="fig|1173022.3.peg.2352"/>
<evidence type="ECO:0000256" key="1">
    <source>
        <dbReference type="SAM" id="MobiDB-lite"/>
    </source>
</evidence>
<proteinExistence type="predicted"/>
<dbReference type="STRING" id="1173022.Cri9333_2176"/>
<keyword evidence="4" id="KW-1185">Reference proteome</keyword>
<dbReference type="eggNOG" id="COG3087">
    <property type="taxonomic scope" value="Bacteria"/>
</dbReference>
<dbReference type="EMBL" id="CP003620">
    <property type="protein sequence ID" value="AFZ13048.1"/>
    <property type="molecule type" value="Genomic_DNA"/>
</dbReference>
<dbReference type="Pfam" id="PF07444">
    <property type="entry name" value="Ycf66_N"/>
    <property type="match status" value="1"/>
</dbReference>
<keyword evidence="2" id="KW-0812">Transmembrane</keyword>
<keyword evidence="2" id="KW-0472">Membrane</keyword>
<feature type="region of interest" description="Disordered" evidence="1">
    <location>
        <begin position="217"/>
        <end position="237"/>
    </location>
</feature>
<evidence type="ECO:0000256" key="2">
    <source>
        <dbReference type="SAM" id="Phobius"/>
    </source>
</evidence>
<accession>K9VY69</accession>
<feature type="transmembrane region" description="Helical" evidence="2">
    <location>
        <begin position="33"/>
        <end position="53"/>
    </location>
</feature>
<protein>
    <submittedName>
        <fullName evidence="3">Ycf66 family protein</fullName>
    </submittedName>
</protein>
<gene>
    <name evidence="3" type="ORF">Cri9333_2176</name>
</gene>
<feature type="transmembrane region" description="Helical" evidence="2">
    <location>
        <begin position="59"/>
        <end position="78"/>
    </location>
</feature>